<evidence type="ECO:0000313" key="2">
    <source>
        <dbReference type="Proteomes" id="UP000238479"/>
    </source>
</evidence>
<comment type="caution">
    <text evidence="1">The sequence shown here is derived from an EMBL/GenBank/DDBJ whole genome shotgun (WGS) entry which is preliminary data.</text>
</comment>
<evidence type="ECO:0000313" key="1">
    <source>
        <dbReference type="EMBL" id="PRQ60219.1"/>
    </source>
</evidence>
<proteinExistence type="predicted"/>
<protein>
    <submittedName>
        <fullName evidence="1">Uncharacterized protein</fullName>
    </submittedName>
</protein>
<gene>
    <name evidence="1" type="ORF">RchiOBHm_Chr1g0378801</name>
</gene>
<name>A0A2P6SNH3_ROSCH</name>
<dbReference type="AlphaFoldDB" id="A0A2P6SNH3"/>
<organism evidence="1 2">
    <name type="scientific">Rosa chinensis</name>
    <name type="common">China rose</name>
    <dbReference type="NCBI Taxonomy" id="74649"/>
    <lineage>
        <taxon>Eukaryota</taxon>
        <taxon>Viridiplantae</taxon>
        <taxon>Streptophyta</taxon>
        <taxon>Embryophyta</taxon>
        <taxon>Tracheophyta</taxon>
        <taxon>Spermatophyta</taxon>
        <taxon>Magnoliopsida</taxon>
        <taxon>eudicotyledons</taxon>
        <taxon>Gunneridae</taxon>
        <taxon>Pentapetalae</taxon>
        <taxon>rosids</taxon>
        <taxon>fabids</taxon>
        <taxon>Rosales</taxon>
        <taxon>Rosaceae</taxon>
        <taxon>Rosoideae</taxon>
        <taxon>Rosoideae incertae sedis</taxon>
        <taxon>Rosa</taxon>
    </lineage>
</organism>
<dbReference type="EMBL" id="PDCK01000039">
    <property type="protein sequence ID" value="PRQ60219.1"/>
    <property type="molecule type" value="Genomic_DNA"/>
</dbReference>
<dbReference type="Gramene" id="PRQ60219">
    <property type="protein sequence ID" value="PRQ60219"/>
    <property type="gene ID" value="RchiOBHm_Chr1g0378801"/>
</dbReference>
<accession>A0A2P6SNH3</accession>
<sequence length="62" mass="7534">MESWFQDEEIDINFMAIGGRMKSWRRREAKAAISVGFLRESCSFQNWKLNVFLENYQKWKLL</sequence>
<keyword evidence="2" id="KW-1185">Reference proteome</keyword>
<dbReference type="Proteomes" id="UP000238479">
    <property type="component" value="Chromosome 1"/>
</dbReference>
<reference evidence="1 2" key="1">
    <citation type="journal article" date="2018" name="Nat. Genet.">
        <title>The Rosa genome provides new insights in the design of modern roses.</title>
        <authorList>
            <person name="Bendahmane M."/>
        </authorList>
    </citation>
    <scope>NUCLEOTIDE SEQUENCE [LARGE SCALE GENOMIC DNA]</scope>
    <source>
        <strain evidence="2">cv. Old Blush</strain>
    </source>
</reference>